<proteinExistence type="predicted"/>
<comment type="caution">
    <text evidence="2">The sequence shown here is derived from an EMBL/GenBank/DDBJ whole genome shotgun (WGS) entry which is preliminary data.</text>
</comment>
<dbReference type="EMBL" id="JAIGNU010000001">
    <property type="protein sequence ID" value="MBX7500799.1"/>
    <property type="molecule type" value="Genomic_DNA"/>
</dbReference>
<name>A0ABS7JT74_9SPHN</name>
<evidence type="ECO:0000313" key="3">
    <source>
        <dbReference type="Proteomes" id="UP000782554"/>
    </source>
</evidence>
<feature type="chain" id="PRO_5046701044" description="Lipoprotein" evidence="1">
    <location>
        <begin position="28"/>
        <end position="193"/>
    </location>
</feature>
<evidence type="ECO:0000313" key="2">
    <source>
        <dbReference type="EMBL" id="MBX7500799.1"/>
    </source>
</evidence>
<organism evidence="2 3">
    <name type="scientific">Qipengyuania mesophila</name>
    <dbReference type="NCBI Taxonomy" id="2867246"/>
    <lineage>
        <taxon>Bacteria</taxon>
        <taxon>Pseudomonadati</taxon>
        <taxon>Pseudomonadota</taxon>
        <taxon>Alphaproteobacteria</taxon>
        <taxon>Sphingomonadales</taxon>
        <taxon>Erythrobacteraceae</taxon>
        <taxon>Qipengyuania</taxon>
    </lineage>
</organism>
<keyword evidence="3" id="KW-1185">Reference proteome</keyword>
<dbReference type="PROSITE" id="PS51257">
    <property type="entry name" value="PROKAR_LIPOPROTEIN"/>
    <property type="match status" value="1"/>
</dbReference>
<reference evidence="2 3" key="1">
    <citation type="submission" date="2021-08" db="EMBL/GenBank/DDBJ databases">
        <title>Comparative Genomics Analysis of the Genus Qipengyuania Reveals Extensive Genetic Diversity and Metabolic Versatility, Including the Description of Fifteen Novel Species.</title>
        <authorList>
            <person name="Liu Y."/>
        </authorList>
    </citation>
    <scope>NUCLEOTIDE SEQUENCE [LARGE SCALE GENOMIC DNA]</scope>
    <source>
        <strain evidence="2 3">YG27</strain>
    </source>
</reference>
<dbReference type="RefSeq" id="WP_221601457.1">
    <property type="nucleotide sequence ID" value="NZ_JAIGNU010000001.1"/>
</dbReference>
<evidence type="ECO:0008006" key="4">
    <source>
        <dbReference type="Google" id="ProtNLM"/>
    </source>
</evidence>
<accession>A0ABS7JT74</accession>
<keyword evidence="1" id="KW-0732">Signal</keyword>
<protein>
    <recommendedName>
        <fullName evidence="4">Lipoprotein</fullName>
    </recommendedName>
</protein>
<gene>
    <name evidence="2" type="ORF">K3181_05035</name>
</gene>
<feature type="signal peptide" evidence="1">
    <location>
        <begin position="1"/>
        <end position="27"/>
    </location>
</feature>
<sequence>MKTIPILLAPMSALALLAACSSPSDEAAAPEDGDIAADAATDATPTPSATPAQASAKTLTLDGLGGLTIGKPVPAGSSFTAGEGQIGNGCETLSSPDWPGVYAMRTGGVVKRISVSDGSGVTLEEGVGPGSSIEDVRAAFPGFRETPHKYTEGKYLTQPGTDPRLRFETDPDGTVTIVHVGVMPELGYVEGCA</sequence>
<evidence type="ECO:0000256" key="1">
    <source>
        <dbReference type="SAM" id="SignalP"/>
    </source>
</evidence>
<dbReference type="Proteomes" id="UP000782554">
    <property type="component" value="Unassembled WGS sequence"/>
</dbReference>